<name>A0A9P6K986_9FUNG</name>
<feature type="region of interest" description="Disordered" evidence="1">
    <location>
        <begin position="113"/>
        <end position="248"/>
    </location>
</feature>
<evidence type="ECO:0000313" key="2">
    <source>
        <dbReference type="EMBL" id="KAF9560857.1"/>
    </source>
</evidence>
<protein>
    <submittedName>
        <fullName evidence="2">Uncharacterized protein</fullName>
    </submittedName>
</protein>
<organism evidence="2 3">
    <name type="scientific">Lunasporangiospora selenospora</name>
    <dbReference type="NCBI Taxonomy" id="979761"/>
    <lineage>
        <taxon>Eukaryota</taxon>
        <taxon>Fungi</taxon>
        <taxon>Fungi incertae sedis</taxon>
        <taxon>Mucoromycota</taxon>
        <taxon>Mortierellomycotina</taxon>
        <taxon>Mortierellomycetes</taxon>
        <taxon>Mortierellales</taxon>
        <taxon>Mortierellaceae</taxon>
        <taxon>Lunasporangiospora</taxon>
    </lineage>
</organism>
<feature type="compositionally biased region" description="Basic and acidic residues" evidence="1">
    <location>
        <begin position="140"/>
        <end position="149"/>
    </location>
</feature>
<accession>A0A9P6K986</accession>
<feature type="non-terminal residue" evidence="2">
    <location>
        <position position="248"/>
    </location>
</feature>
<feature type="compositionally biased region" description="Low complexity" evidence="1">
    <location>
        <begin position="159"/>
        <end position="181"/>
    </location>
</feature>
<gene>
    <name evidence="2" type="ORF">BGW38_009032</name>
</gene>
<evidence type="ECO:0000256" key="1">
    <source>
        <dbReference type="SAM" id="MobiDB-lite"/>
    </source>
</evidence>
<feature type="compositionally biased region" description="Polar residues" evidence="1">
    <location>
        <begin position="117"/>
        <end position="128"/>
    </location>
</feature>
<sequence length="248" mass="27632">MSVLPQLSQLSQAVHGKLGMTPAAMEQIAAHPNFAQMQIAAPLVPQLQPQPQPQPQPQVSQPFLPWSLLSNGQMSALLTETGFAAPARETGVMLEQLPMANLTTRHDTLQAQRHETPTQLPLGSQSEQFWPMGGQNVLPKENDNNESGRRNNAIEPSKQQQQQQQNSSYESSTRQESQGSSSHRDYHKRSDSYGDDRSERKYSRYETTAGRRRYEDNGESGNSSHRRHVKYSDSSNDRYSGRGGGGDD</sequence>
<dbReference type="EMBL" id="JAABOA010006461">
    <property type="protein sequence ID" value="KAF9560857.1"/>
    <property type="molecule type" value="Genomic_DNA"/>
</dbReference>
<reference evidence="2" key="1">
    <citation type="journal article" date="2020" name="Fungal Divers.">
        <title>Resolving the Mortierellaceae phylogeny through synthesis of multi-gene phylogenetics and phylogenomics.</title>
        <authorList>
            <person name="Vandepol N."/>
            <person name="Liber J."/>
            <person name="Desiro A."/>
            <person name="Na H."/>
            <person name="Kennedy M."/>
            <person name="Barry K."/>
            <person name="Grigoriev I.V."/>
            <person name="Miller A.N."/>
            <person name="O'Donnell K."/>
            <person name="Stajich J.E."/>
            <person name="Bonito G."/>
        </authorList>
    </citation>
    <scope>NUCLEOTIDE SEQUENCE</scope>
    <source>
        <strain evidence="2">KOD1015</strain>
    </source>
</reference>
<dbReference type="Proteomes" id="UP000780801">
    <property type="component" value="Unassembled WGS sequence"/>
</dbReference>
<keyword evidence="3" id="KW-1185">Reference proteome</keyword>
<evidence type="ECO:0000313" key="3">
    <source>
        <dbReference type="Proteomes" id="UP000780801"/>
    </source>
</evidence>
<feature type="compositionally biased region" description="Basic and acidic residues" evidence="1">
    <location>
        <begin position="182"/>
        <end position="204"/>
    </location>
</feature>
<dbReference type="AlphaFoldDB" id="A0A9P6K986"/>
<proteinExistence type="predicted"/>
<comment type="caution">
    <text evidence="2">The sequence shown here is derived from an EMBL/GenBank/DDBJ whole genome shotgun (WGS) entry which is preliminary data.</text>
</comment>